<feature type="non-terminal residue" evidence="2">
    <location>
        <position position="101"/>
    </location>
</feature>
<dbReference type="Proteomes" id="UP001497623">
    <property type="component" value="Unassembled WGS sequence"/>
</dbReference>
<dbReference type="PROSITE" id="PS50948">
    <property type="entry name" value="PAN"/>
    <property type="match status" value="1"/>
</dbReference>
<feature type="non-terminal residue" evidence="2">
    <location>
        <position position="1"/>
    </location>
</feature>
<accession>A0AAV2RWL0</accession>
<dbReference type="InterPro" id="IPR003609">
    <property type="entry name" value="Pan_app"/>
</dbReference>
<dbReference type="SUPFAM" id="SSF57414">
    <property type="entry name" value="Hairpin loop containing domain-like"/>
    <property type="match status" value="1"/>
</dbReference>
<comment type="caution">
    <text evidence="2">The sequence shown here is derived from an EMBL/GenBank/DDBJ whole genome shotgun (WGS) entry which is preliminary data.</text>
</comment>
<dbReference type="AlphaFoldDB" id="A0AAV2RWL0"/>
<dbReference type="EMBL" id="CAXKWB010036790">
    <property type="protein sequence ID" value="CAL4149049.1"/>
    <property type="molecule type" value="Genomic_DNA"/>
</dbReference>
<protein>
    <recommendedName>
        <fullName evidence="1">Apple domain-containing protein</fullName>
    </recommendedName>
</protein>
<feature type="domain" description="Apple" evidence="1">
    <location>
        <begin position="17"/>
        <end position="86"/>
    </location>
</feature>
<evidence type="ECO:0000259" key="1">
    <source>
        <dbReference type="PROSITE" id="PS50948"/>
    </source>
</evidence>
<name>A0AAV2RWL0_MEGNR</name>
<evidence type="ECO:0000313" key="2">
    <source>
        <dbReference type="EMBL" id="CAL4149049.1"/>
    </source>
</evidence>
<gene>
    <name evidence="2" type="ORF">MNOR_LOCUS30320</name>
</gene>
<dbReference type="Gene3D" id="3.50.4.10">
    <property type="entry name" value="Hepatocyte Growth Factor"/>
    <property type="match status" value="1"/>
</dbReference>
<proteinExistence type="predicted"/>
<evidence type="ECO:0000313" key="3">
    <source>
        <dbReference type="Proteomes" id="UP001497623"/>
    </source>
</evidence>
<keyword evidence="3" id="KW-1185">Reference proteome</keyword>
<reference evidence="2 3" key="1">
    <citation type="submission" date="2024-05" db="EMBL/GenBank/DDBJ databases">
        <authorList>
            <person name="Wallberg A."/>
        </authorList>
    </citation>
    <scope>NUCLEOTIDE SEQUENCE [LARGE SCALE GENOMIC DNA]</scope>
</reference>
<dbReference type="Pfam" id="PF00024">
    <property type="entry name" value="PAN_1"/>
    <property type="match status" value="1"/>
</dbReference>
<organism evidence="2 3">
    <name type="scientific">Meganyctiphanes norvegica</name>
    <name type="common">Northern krill</name>
    <name type="synonym">Thysanopoda norvegica</name>
    <dbReference type="NCBI Taxonomy" id="48144"/>
    <lineage>
        <taxon>Eukaryota</taxon>
        <taxon>Metazoa</taxon>
        <taxon>Ecdysozoa</taxon>
        <taxon>Arthropoda</taxon>
        <taxon>Crustacea</taxon>
        <taxon>Multicrustacea</taxon>
        <taxon>Malacostraca</taxon>
        <taxon>Eumalacostraca</taxon>
        <taxon>Eucarida</taxon>
        <taxon>Euphausiacea</taxon>
        <taxon>Euphausiidae</taxon>
        <taxon>Meganyctiphanes</taxon>
    </lineage>
</organism>
<sequence>GATDYMNFTTVIPGKVATDKNWSEIRNACIKSNNYKTFTALTIDICKENCTNEDGIDCQSIEYNLVSHTCSISDTRSTSDDYTEPCHVRGWEYMERRLDAG</sequence>